<dbReference type="PATRIC" id="fig|1121405.3.peg.2661"/>
<accession>S7V2J4</accession>
<dbReference type="STRING" id="897.B2D07_04875"/>
<dbReference type="PANTHER" id="PTHR35810">
    <property type="entry name" value="CYTOPLASMIC PROTEIN-RELATED"/>
    <property type="match status" value="1"/>
</dbReference>
<reference evidence="2 3" key="1">
    <citation type="journal article" date="2013" name="Genome Announc.">
        <title>Draft genome sequences for three mercury-methylating, sulfate-reducing bacteria.</title>
        <authorList>
            <person name="Brown S.D."/>
            <person name="Hurt R.A.Jr."/>
            <person name="Gilmour C.C."/>
            <person name="Elias D.A."/>
        </authorList>
    </citation>
    <scope>NUCLEOTIDE SEQUENCE [LARGE SCALE GENOMIC DNA]</scope>
    <source>
        <strain evidence="2 3">DSM 2059</strain>
    </source>
</reference>
<name>S7V2J4_DESML</name>
<evidence type="ECO:0000313" key="2">
    <source>
        <dbReference type="EMBL" id="EPR38868.1"/>
    </source>
</evidence>
<organism evidence="2 3">
    <name type="scientific">Desulfococcus multivorans DSM 2059</name>
    <dbReference type="NCBI Taxonomy" id="1121405"/>
    <lineage>
        <taxon>Bacteria</taxon>
        <taxon>Pseudomonadati</taxon>
        <taxon>Thermodesulfobacteriota</taxon>
        <taxon>Desulfobacteria</taxon>
        <taxon>Desulfobacterales</taxon>
        <taxon>Desulfococcaceae</taxon>
        <taxon>Desulfococcus</taxon>
    </lineage>
</organism>
<dbReference type="InterPro" id="IPR011204">
    <property type="entry name" value="Virulence_RhuM-like"/>
</dbReference>
<sequence>MLSKKIMFRERIDGKKNDKTASSDKGEIILYRSPDGKAALDVRLEQETVWLNQRQMAELFDKDTDTIGLHVRNIYKEGELTRKGTTEQSSVVQNEGGRQVRRKVNFYNLDVIISVGYRVKSRRGTQFRIWATNVLREHLIRGFTLNEKRLREQEQKLVDLRRTVGLLEQTLAHQTIGLDEASCLEDIELLRNDEAWLNALGAELISDPTTAGDFLRRFDEDQIIELMEAKNEIRKKIWRRQPRCFRKEAVINVDGTISETSGECKEGMDISCHRGNLVKLAKSLTEWDLLERKPGHTVKTRKRRKAENIKKAVVKKRKFKTIQTVSEYLSEFSYKPGKCKKPYRMIVLKKILKVTKVELKLFDNVRYFFYITNDAKNSKEQILEFYRKRADHENDIEQLKNGACALKAPSNTLLSNWAYMAIASTAWDLKAWYGLLIPYRHLGKRIVRMEFKRFIHTFIRIPCLIIRTGRKIVYRLVGYNHSLKHALNCFHALKQFNFP</sequence>
<feature type="domain" description="Transposase DDE" evidence="1">
    <location>
        <begin position="304"/>
        <end position="479"/>
    </location>
</feature>
<dbReference type="InterPro" id="IPR025668">
    <property type="entry name" value="Tnp_DDE_dom"/>
</dbReference>
<dbReference type="PANTHER" id="PTHR35810:SF1">
    <property type="entry name" value="CYTOPLASMIC PROTEIN"/>
    <property type="match status" value="1"/>
</dbReference>
<dbReference type="Proteomes" id="UP000014977">
    <property type="component" value="Unassembled WGS sequence"/>
</dbReference>
<dbReference type="Pfam" id="PF13701">
    <property type="entry name" value="DDE_Tnp_1_4"/>
    <property type="match status" value="1"/>
</dbReference>
<gene>
    <name evidence="2" type="ORF">dsmv_0278</name>
</gene>
<comment type="caution">
    <text evidence="2">The sequence shown here is derived from an EMBL/GenBank/DDBJ whole genome shotgun (WGS) entry which is preliminary data.</text>
</comment>
<protein>
    <submittedName>
        <fullName evidence="2">Virulence protein RhuM</fullName>
    </submittedName>
</protein>
<keyword evidence="3" id="KW-1185">Reference proteome</keyword>
<evidence type="ECO:0000313" key="3">
    <source>
        <dbReference type="Proteomes" id="UP000014977"/>
    </source>
</evidence>
<dbReference type="AlphaFoldDB" id="S7V2J4"/>
<dbReference type="EMBL" id="ATHJ01000094">
    <property type="protein sequence ID" value="EPR38868.1"/>
    <property type="molecule type" value="Genomic_DNA"/>
</dbReference>
<dbReference type="eggNOG" id="COG3943">
    <property type="taxonomic scope" value="Bacteria"/>
</dbReference>
<evidence type="ECO:0000259" key="1">
    <source>
        <dbReference type="Pfam" id="PF13701"/>
    </source>
</evidence>
<proteinExistence type="predicted"/>
<dbReference type="Pfam" id="PF13310">
    <property type="entry name" value="Virulence_RhuM"/>
    <property type="match status" value="1"/>
</dbReference>